<evidence type="ECO:0008006" key="10">
    <source>
        <dbReference type="Google" id="ProtNLM"/>
    </source>
</evidence>
<dbReference type="EMBL" id="BONH01000068">
    <property type="protein sequence ID" value="GIG03060.1"/>
    <property type="molecule type" value="Genomic_DNA"/>
</dbReference>
<dbReference type="AlphaFoldDB" id="A0A8J3KXL1"/>
<proteinExistence type="predicted"/>
<keyword evidence="4 7" id="KW-1133">Transmembrane helix</keyword>
<evidence type="ECO:0000256" key="4">
    <source>
        <dbReference type="ARBA" id="ARBA00022989"/>
    </source>
</evidence>
<dbReference type="Proteomes" id="UP000659904">
    <property type="component" value="Unassembled WGS sequence"/>
</dbReference>
<feature type="transmembrane region" description="Helical" evidence="7">
    <location>
        <begin position="76"/>
        <end position="98"/>
    </location>
</feature>
<evidence type="ECO:0000256" key="7">
    <source>
        <dbReference type="SAM" id="Phobius"/>
    </source>
</evidence>
<evidence type="ECO:0000256" key="3">
    <source>
        <dbReference type="ARBA" id="ARBA00022692"/>
    </source>
</evidence>
<evidence type="ECO:0000313" key="9">
    <source>
        <dbReference type="Proteomes" id="UP000659904"/>
    </source>
</evidence>
<feature type="transmembrane region" description="Helical" evidence="7">
    <location>
        <begin position="110"/>
        <end position="130"/>
    </location>
</feature>
<keyword evidence="3 7" id="KW-0812">Transmembrane</keyword>
<gene>
    <name evidence="8" type="ORF">Cci01nite_81530</name>
</gene>
<reference evidence="8 9" key="1">
    <citation type="submission" date="2021-01" db="EMBL/GenBank/DDBJ databases">
        <title>Whole genome shotgun sequence of Catellatospora citrea NBRC 14495.</title>
        <authorList>
            <person name="Komaki H."/>
            <person name="Tamura T."/>
        </authorList>
    </citation>
    <scope>NUCLEOTIDE SEQUENCE [LARGE SCALE GENOMIC DNA]</scope>
    <source>
        <strain evidence="8 9">NBRC 14495</strain>
    </source>
</reference>
<dbReference type="Pfam" id="PF06146">
    <property type="entry name" value="PsiE"/>
    <property type="match status" value="1"/>
</dbReference>
<sequence>MADGTNLPDETESGAKLSGPDSGDSRPERRTLRILSTIEYALLYLTACVLLVVGALVLAVTVVAAVRSGLALPERLILVVEELLLVLIIVEVFATVMASLRGARFMLEPFLLVGVVAVVRHILSIVIRLAVVESPGEAWTRLVELGMDAFVVLALVGALVLNRWSLRRAVGA</sequence>
<keyword evidence="2" id="KW-1003">Cell membrane</keyword>
<comment type="subcellular location">
    <subcellularLocation>
        <location evidence="1">Cell membrane</location>
        <topology evidence="1">Multi-pass membrane protein</topology>
    </subcellularLocation>
</comment>
<dbReference type="RefSeq" id="WP_120319008.1">
    <property type="nucleotide sequence ID" value="NZ_BONH01000068.1"/>
</dbReference>
<dbReference type="InterPro" id="IPR020948">
    <property type="entry name" value="P_starv_induced_PsiE-like"/>
</dbReference>
<comment type="caution">
    <text evidence="8">The sequence shown here is derived from an EMBL/GenBank/DDBJ whole genome shotgun (WGS) entry which is preliminary data.</text>
</comment>
<feature type="transmembrane region" description="Helical" evidence="7">
    <location>
        <begin position="142"/>
        <end position="161"/>
    </location>
</feature>
<feature type="region of interest" description="Disordered" evidence="6">
    <location>
        <begin position="1"/>
        <end position="27"/>
    </location>
</feature>
<evidence type="ECO:0000256" key="1">
    <source>
        <dbReference type="ARBA" id="ARBA00004651"/>
    </source>
</evidence>
<evidence type="ECO:0000256" key="2">
    <source>
        <dbReference type="ARBA" id="ARBA00022475"/>
    </source>
</evidence>
<protein>
    <recommendedName>
        <fullName evidence="10">Phosphate-starvation-inducible protein E</fullName>
    </recommendedName>
</protein>
<keyword evidence="9" id="KW-1185">Reference proteome</keyword>
<evidence type="ECO:0000256" key="5">
    <source>
        <dbReference type="ARBA" id="ARBA00023136"/>
    </source>
</evidence>
<evidence type="ECO:0000313" key="8">
    <source>
        <dbReference type="EMBL" id="GIG03060.1"/>
    </source>
</evidence>
<dbReference type="GO" id="GO:0005886">
    <property type="term" value="C:plasma membrane"/>
    <property type="evidence" value="ECO:0007669"/>
    <property type="project" value="UniProtKB-SubCell"/>
</dbReference>
<feature type="transmembrane region" description="Helical" evidence="7">
    <location>
        <begin position="40"/>
        <end position="64"/>
    </location>
</feature>
<keyword evidence="5 7" id="KW-0472">Membrane</keyword>
<name>A0A8J3KXL1_9ACTN</name>
<accession>A0A8J3KXL1</accession>
<organism evidence="8 9">
    <name type="scientific">Catellatospora citrea</name>
    <dbReference type="NCBI Taxonomy" id="53366"/>
    <lineage>
        <taxon>Bacteria</taxon>
        <taxon>Bacillati</taxon>
        <taxon>Actinomycetota</taxon>
        <taxon>Actinomycetes</taxon>
        <taxon>Micromonosporales</taxon>
        <taxon>Micromonosporaceae</taxon>
        <taxon>Catellatospora</taxon>
    </lineage>
</organism>
<evidence type="ECO:0000256" key="6">
    <source>
        <dbReference type="SAM" id="MobiDB-lite"/>
    </source>
</evidence>